<reference evidence="10" key="1">
    <citation type="submission" date="2017-06" db="EMBL/GenBank/DDBJ databases">
        <title>Complete Genome Sequence of Mycobacterium shigaense.</title>
        <authorList>
            <person name="Fukano H."/>
            <person name="Yoshida M."/>
            <person name="Kazumi Y."/>
            <person name="Ogura Y."/>
            <person name="Mitarai S."/>
            <person name="Hayashi T."/>
            <person name="Hoshino Y."/>
        </authorList>
    </citation>
    <scope>NUCLEOTIDE SEQUENCE [LARGE SCALE GENOMIC DNA]</scope>
    <source>
        <strain evidence="10">UN-152</strain>
    </source>
</reference>
<keyword evidence="4" id="KW-0274">FAD</keyword>
<organism evidence="9 10">
    <name type="scientific">Mycobacterium shigaense</name>
    <dbReference type="NCBI Taxonomy" id="722731"/>
    <lineage>
        <taxon>Bacteria</taxon>
        <taxon>Bacillati</taxon>
        <taxon>Actinomycetota</taxon>
        <taxon>Actinomycetes</taxon>
        <taxon>Mycobacteriales</taxon>
        <taxon>Mycobacteriaceae</taxon>
        <taxon>Mycobacterium</taxon>
        <taxon>Mycobacterium simiae complex</taxon>
    </lineage>
</organism>
<dbReference type="AlphaFoldDB" id="A0A1Z4EMR3"/>
<evidence type="ECO:0000313" key="9">
    <source>
        <dbReference type="EMBL" id="BAX94221.1"/>
    </source>
</evidence>
<dbReference type="RefSeq" id="WP_232011093.1">
    <property type="nucleotide sequence ID" value="NZ_AP018164.1"/>
</dbReference>
<dbReference type="Proteomes" id="UP000217736">
    <property type="component" value="Chromosome"/>
</dbReference>
<comment type="similarity">
    <text evidence="2">Belongs to the FAD-binding monooxygenase family.</text>
</comment>
<dbReference type="InterPro" id="IPR036188">
    <property type="entry name" value="FAD/NAD-bd_sf"/>
</dbReference>
<name>A0A1Z4EMR3_9MYCO</name>
<keyword evidence="6" id="KW-0560">Oxidoreductase</keyword>
<dbReference type="InterPro" id="IPR050775">
    <property type="entry name" value="FAD-binding_Monooxygenases"/>
</dbReference>
<comment type="cofactor">
    <cofactor evidence="1">
        <name>FAD</name>
        <dbReference type="ChEBI" id="CHEBI:57692"/>
    </cofactor>
</comment>
<proteinExistence type="inferred from homology"/>
<keyword evidence="10" id="KW-1185">Reference proteome</keyword>
<evidence type="ECO:0000256" key="5">
    <source>
        <dbReference type="ARBA" id="ARBA00022857"/>
    </source>
</evidence>
<dbReference type="KEGG" id="mshg:MSG_04099"/>
<evidence type="ECO:0000256" key="2">
    <source>
        <dbReference type="ARBA" id="ARBA00010139"/>
    </source>
</evidence>
<dbReference type="EMBL" id="AP018164">
    <property type="protein sequence ID" value="BAX94221.1"/>
    <property type="molecule type" value="Genomic_DNA"/>
</dbReference>
<keyword evidence="5" id="KW-0521">NADP</keyword>
<accession>A0A1Z4EMR3</accession>
<dbReference type="Pfam" id="PF16170">
    <property type="entry name" value="DUF4873"/>
    <property type="match status" value="1"/>
</dbReference>
<dbReference type="GO" id="GO:0016709">
    <property type="term" value="F:oxidoreductase activity, acting on paired donors, with incorporation or reduction of molecular oxygen, NAD(P)H as one donor, and incorporation of one atom of oxygen"/>
    <property type="evidence" value="ECO:0007669"/>
    <property type="project" value="UniProtKB-ARBA"/>
</dbReference>
<protein>
    <recommendedName>
        <fullName evidence="8">DUF4873 domain-containing protein</fullName>
    </recommendedName>
</protein>
<dbReference type="SUPFAM" id="SSF51905">
    <property type="entry name" value="FAD/NAD(P)-binding domain"/>
    <property type="match status" value="1"/>
</dbReference>
<evidence type="ECO:0000259" key="8">
    <source>
        <dbReference type="Pfam" id="PF16170"/>
    </source>
</evidence>
<evidence type="ECO:0000256" key="7">
    <source>
        <dbReference type="ARBA" id="ARBA00023033"/>
    </source>
</evidence>
<keyword evidence="7" id="KW-0503">Monooxygenase</keyword>
<feature type="domain" description="DUF4873" evidence="8">
    <location>
        <begin position="314"/>
        <end position="404"/>
    </location>
</feature>
<evidence type="ECO:0000313" key="10">
    <source>
        <dbReference type="Proteomes" id="UP000217736"/>
    </source>
</evidence>
<sequence length="408" mass="43389">MTQTSICPRDVVVIGAGSAAQSALAELRAAEITDVLAVDGASHAVFDDDTLRWEVQTGTETVRARVVIDASGALLVPWIPEFAGRGEFRGASFPAAHWDPGFDPAGKHVAVIGTDSTAGHYLEQLTASAASVTVFAHAPRRLITELHLPTTRVKRWLARHTRRNQPDQAPARVRSAITAITASGVRTADGAEHRADAIIYGTGFTVPDEIAGAALVGTAGVTIGEAWDDGVEPFLGVAAHGFPNYFWVTGPDRAAQARYVARCVGLLNASGATRIEVRRSSQQVFNERAHLTPAPPFRVDSAFEFSPAVTAGRQTYDGEATLTIAGTVHPVRVRLSGRLDPIDGRYHWQGMAFSSPAHPLPGEVLQQARTATLTVGERTAPARIVEQTPWGTHSIAGVGAPPYAMSEH</sequence>
<gene>
    <name evidence="9" type="ORF">MSG_04099</name>
</gene>
<evidence type="ECO:0000256" key="1">
    <source>
        <dbReference type="ARBA" id="ARBA00001974"/>
    </source>
</evidence>
<evidence type="ECO:0000256" key="3">
    <source>
        <dbReference type="ARBA" id="ARBA00022630"/>
    </source>
</evidence>
<evidence type="ECO:0000256" key="4">
    <source>
        <dbReference type="ARBA" id="ARBA00022827"/>
    </source>
</evidence>
<evidence type="ECO:0000256" key="6">
    <source>
        <dbReference type="ARBA" id="ARBA00023002"/>
    </source>
</evidence>
<dbReference type="InterPro" id="IPR032371">
    <property type="entry name" value="DUF4873"/>
</dbReference>
<dbReference type="Gene3D" id="3.50.50.60">
    <property type="entry name" value="FAD/NAD(P)-binding domain"/>
    <property type="match status" value="2"/>
</dbReference>
<dbReference type="PANTHER" id="PTHR43098:SF3">
    <property type="entry name" value="L-ORNITHINE N(5)-MONOOXYGENASE-RELATED"/>
    <property type="match status" value="1"/>
</dbReference>
<dbReference type="PANTHER" id="PTHR43098">
    <property type="entry name" value="L-ORNITHINE N(5)-MONOOXYGENASE-RELATED"/>
    <property type="match status" value="1"/>
</dbReference>
<keyword evidence="3" id="KW-0285">Flavoprotein</keyword>